<evidence type="ECO:0000259" key="4">
    <source>
        <dbReference type="Pfam" id="PF14432"/>
    </source>
</evidence>
<dbReference type="Pfam" id="PF01535">
    <property type="entry name" value="PPR"/>
    <property type="match status" value="2"/>
</dbReference>
<dbReference type="InterPro" id="IPR046848">
    <property type="entry name" value="E_motif"/>
</dbReference>
<dbReference type="Pfam" id="PF20431">
    <property type="entry name" value="E_motif"/>
    <property type="match status" value="1"/>
</dbReference>
<feature type="repeat" description="PPR" evidence="3">
    <location>
        <begin position="338"/>
        <end position="372"/>
    </location>
</feature>
<proteinExistence type="inferred from homology"/>
<reference evidence="5" key="1">
    <citation type="journal article" date="2023" name="Science">
        <title>Elucidation of the pathway for biosynthesis of saponin adjuvants from the soapbark tree.</title>
        <authorList>
            <person name="Reed J."/>
            <person name="Orme A."/>
            <person name="El-Demerdash A."/>
            <person name="Owen C."/>
            <person name="Martin L.B.B."/>
            <person name="Misra R.C."/>
            <person name="Kikuchi S."/>
            <person name="Rejzek M."/>
            <person name="Martin A.C."/>
            <person name="Harkess A."/>
            <person name="Leebens-Mack J."/>
            <person name="Louveau T."/>
            <person name="Stephenson M.J."/>
            <person name="Osbourn A."/>
        </authorList>
    </citation>
    <scope>NUCLEOTIDE SEQUENCE</scope>
    <source>
        <strain evidence="5">S10</strain>
    </source>
</reference>
<feature type="repeat" description="PPR" evidence="3">
    <location>
        <begin position="237"/>
        <end position="271"/>
    </location>
</feature>
<feature type="repeat" description="PPR" evidence="3">
    <location>
        <begin position="33"/>
        <end position="67"/>
    </location>
</feature>
<evidence type="ECO:0000256" key="2">
    <source>
        <dbReference type="ARBA" id="ARBA00022737"/>
    </source>
</evidence>
<evidence type="ECO:0000313" key="6">
    <source>
        <dbReference type="Proteomes" id="UP001163823"/>
    </source>
</evidence>
<dbReference type="FunFam" id="1.25.40.10:FF:000090">
    <property type="entry name" value="Pentatricopeptide repeat-containing protein, chloroplastic"/>
    <property type="match status" value="1"/>
</dbReference>
<dbReference type="Proteomes" id="UP001163823">
    <property type="component" value="Chromosome 4"/>
</dbReference>
<dbReference type="PROSITE" id="PS51375">
    <property type="entry name" value="PPR"/>
    <property type="match status" value="6"/>
</dbReference>
<dbReference type="InterPro" id="IPR032867">
    <property type="entry name" value="DYW_dom"/>
</dbReference>
<dbReference type="Gene3D" id="1.25.40.10">
    <property type="entry name" value="Tetratricopeptide repeat domain"/>
    <property type="match status" value="4"/>
</dbReference>
<dbReference type="GO" id="GO:0009451">
    <property type="term" value="P:RNA modification"/>
    <property type="evidence" value="ECO:0007669"/>
    <property type="project" value="InterPro"/>
</dbReference>
<gene>
    <name evidence="5" type="ORF">O6P43_009584</name>
</gene>
<dbReference type="GO" id="GO:0003723">
    <property type="term" value="F:RNA binding"/>
    <property type="evidence" value="ECO:0007669"/>
    <property type="project" value="InterPro"/>
</dbReference>
<evidence type="ECO:0000256" key="1">
    <source>
        <dbReference type="ARBA" id="ARBA00006643"/>
    </source>
</evidence>
<sequence>MTTQYSEPPPPPHHHHHHSKKLLHFQPKIIAHTSTPWNNRLRELAKQCQFAQALTLYRQMLRSGNCPNTFTFPFALKSCAALVIPLMGLQLHTHVVKTGCEPDPYIRTSLISMYCKCSLIQNARKVFDESGQLGKLTICYNALISGYTFNSKFVDAVLLFSQMRKEGVLVNSVTMLGLISGCTLPNHLAIGMYLHCSSVKFGFDTDLSVSNCLLTMYVKCGEVAYARELFDAMPEKDLITWNAMISGYAQNGFAKHVLELYHEMELTEIHPDPVTLLGVLSSCANLGAQSIGCQVERRIEYRGFQSNPFLTNALINMYARCGNLVKARAIFDSMAERSVISWTAIIGGYGMHGHGEIAVQLFDKMIKTGIRPDETVFVSILSACSHAGLTDKGLEYYEAMEMKYNLQPGPEHYSCMVDLLGRAGRLKEAKELIESMQGKPDGAVWGALLGACKIHKNIEIAELAFERVIELEPTNIGYYVLLSNIYSDAQNLEGVLRVRVMMRERKLRKDPGCSYVEYKGKVHLFFAGDISHPQTKEIYRKLTELENLVKELHTSPKFDQGERNEELLIGTGVHSEKLAVAFALLNTRSGADIIVIKNLRVCVHCHLFIKLVSTTVDHQFVVRDPTRFHHFRNGVCSCKDYW</sequence>
<dbReference type="AlphaFoldDB" id="A0AAD7VD72"/>
<dbReference type="Pfam" id="PF13041">
    <property type="entry name" value="PPR_2"/>
    <property type="match status" value="3"/>
</dbReference>
<keyword evidence="2" id="KW-0677">Repeat</keyword>
<dbReference type="SUPFAM" id="SSF48452">
    <property type="entry name" value="TPR-like"/>
    <property type="match status" value="1"/>
</dbReference>
<dbReference type="InterPro" id="IPR011990">
    <property type="entry name" value="TPR-like_helical_dom_sf"/>
</dbReference>
<dbReference type="NCBIfam" id="TIGR00756">
    <property type="entry name" value="PPR"/>
    <property type="match status" value="6"/>
</dbReference>
<feature type="domain" description="DYW" evidence="4">
    <location>
        <begin position="559"/>
        <end position="642"/>
    </location>
</feature>
<evidence type="ECO:0000313" key="5">
    <source>
        <dbReference type="EMBL" id="KAJ7971572.1"/>
    </source>
</evidence>
<dbReference type="KEGG" id="qsa:O6P43_009584"/>
<dbReference type="InterPro" id="IPR002885">
    <property type="entry name" value="PPR_rpt"/>
</dbReference>
<dbReference type="FunFam" id="1.25.40.10:FF:000450">
    <property type="entry name" value="Putative pentatricopeptide repeat-containing protein"/>
    <property type="match status" value="1"/>
</dbReference>
<dbReference type="FunFam" id="1.25.40.10:FF:000682">
    <property type="entry name" value="Pentatricopeptide repeat-containing protein At3g16610"/>
    <property type="match status" value="1"/>
</dbReference>
<feature type="repeat" description="PPR" evidence="3">
    <location>
        <begin position="409"/>
        <end position="439"/>
    </location>
</feature>
<dbReference type="EMBL" id="JARAOO010000004">
    <property type="protein sequence ID" value="KAJ7971572.1"/>
    <property type="molecule type" value="Genomic_DNA"/>
</dbReference>
<evidence type="ECO:0000256" key="3">
    <source>
        <dbReference type="PROSITE-ProRule" id="PRU00708"/>
    </source>
</evidence>
<dbReference type="InterPro" id="IPR046960">
    <property type="entry name" value="PPR_At4g14850-like_plant"/>
</dbReference>
<keyword evidence="6" id="KW-1185">Reference proteome</keyword>
<name>A0AAD7VD72_QUISA</name>
<dbReference type="PANTHER" id="PTHR47926">
    <property type="entry name" value="PENTATRICOPEPTIDE REPEAT-CONTAINING PROTEIN"/>
    <property type="match status" value="1"/>
</dbReference>
<organism evidence="5 6">
    <name type="scientific">Quillaja saponaria</name>
    <name type="common">Soap bark tree</name>
    <dbReference type="NCBI Taxonomy" id="32244"/>
    <lineage>
        <taxon>Eukaryota</taxon>
        <taxon>Viridiplantae</taxon>
        <taxon>Streptophyta</taxon>
        <taxon>Embryophyta</taxon>
        <taxon>Tracheophyta</taxon>
        <taxon>Spermatophyta</taxon>
        <taxon>Magnoliopsida</taxon>
        <taxon>eudicotyledons</taxon>
        <taxon>Gunneridae</taxon>
        <taxon>Pentapetalae</taxon>
        <taxon>rosids</taxon>
        <taxon>fabids</taxon>
        <taxon>Fabales</taxon>
        <taxon>Quillajaceae</taxon>
        <taxon>Quillaja</taxon>
    </lineage>
</organism>
<feature type="repeat" description="PPR" evidence="3">
    <location>
        <begin position="307"/>
        <end position="337"/>
    </location>
</feature>
<dbReference type="InterPro" id="IPR046849">
    <property type="entry name" value="E2_motif"/>
</dbReference>
<dbReference type="GO" id="GO:0008270">
    <property type="term" value="F:zinc ion binding"/>
    <property type="evidence" value="ECO:0007669"/>
    <property type="project" value="InterPro"/>
</dbReference>
<comment type="caution">
    <text evidence="5">The sequence shown here is derived from an EMBL/GenBank/DDBJ whole genome shotgun (WGS) entry which is preliminary data.</text>
</comment>
<feature type="repeat" description="PPR" evidence="3">
    <location>
        <begin position="136"/>
        <end position="170"/>
    </location>
</feature>
<dbReference type="Pfam" id="PF14432">
    <property type="entry name" value="DYW_deaminase"/>
    <property type="match status" value="1"/>
</dbReference>
<dbReference type="Pfam" id="PF20430">
    <property type="entry name" value="Eplus_motif"/>
    <property type="match status" value="1"/>
</dbReference>
<accession>A0AAD7VD72</accession>
<comment type="similarity">
    <text evidence="1">Belongs to the PPR family. PCMP-H subfamily.</text>
</comment>
<protein>
    <submittedName>
        <fullName evidence="5">Pentatricopeptide repeat-containing protein</fullName>
    </submittedName>
</protein>
<dbReference type="PANTHER" id="PTHR47926:SF503">
    <property type="entry name" value="PENTATRICOPEPTIDE REPEAT-CONTAINING PROTEIN"/>
    <property type="match status" value="1"/>
</dbReference>